<dbReference type="PANTHER" id="PTHR11588">
    <property type="entry name" value="TUBULIN"/>
    <property type="match status" value="1"/>
</dbReference>
<sequence>MREIITLHIGQAGCQMAPYLWDLYYADNMINPNGEKSSRKVKEEEFLEGTVFFHETENKYVPRSLLIDYDPKIKSSLNNNQFLDLFPKDHLIIGSASSSNNFSRGHYHSDNNLVGAIKDQIRKLTEKCDSVQGFQIFHSINGGTGSGLASMLLYDSNVFGKKNWNTFSIIPSETFSTTTVEPYNSTLALYFLDKFSDLSFVFDNQKLFKICNDQLYVENPNYDTINQIIARAAHSITCPYQSNSSLNPTKTMEELKKSLAINQKKYPLISFSPLSNINPEKEIEKEIEKEKENEKEKEKEKEKGKDISDLTNSLFEMKNYLKSCSLKNEKISKMNLYYRGNISEKEMNTSLELIKSMKNLNFASDFETFKSGLITNSIPNISSDIFDPFDKCITMASNSTSLKSTFENIATNFDTLYRKRAYVHWYVGEGLEEGQFSEAREVLEQIIHGFEN</sequence>
<dbReference type="Pfam" id="PF03953">
    <property type="entry name" value="Tubulin_C"/>
    <property type="match status" value="1"/>
</dbReference>
<comment type="similarity">
    <text evidence="1">Belongs to the tubulin family.</text>
</comment>
<dbReference type="InterPro" id="IPR023123">
    <property type="entry name" value="Tubulin_C"/>
</dbReference>
<keyword evidence="2" id="KW-0493">Microtubule</keyword>
<dbReference type="InterPro" id="IPR004057">
    <property type="entry name" value="Epsilon_tubulin"/>
</dbReference>
<organism evidence="7 8">
    <name type="scientific">Anaeramoeba flamelloides</name>
    <dbReference type="NCBI Taxonomy" id="1746091"/>
    <lineage>
        <taxon>Eukaryota</taxon>
        <taxon>Metamonada</taxon>
        <taxon>Anaeramoebidae</taxon>
        <taxon>Anaeramoeba</taxon>
    </lineage>
</organism>
<keyword evidence="5" id="KW-0175">Coiled coil</keyword>
<feature type="coiled-coil region" evidence="5">
    <location>
        <begin position="280"/>
        <end position="307"/>
    </location>
</feature>
<dbReference type="InterPro" id="IPR037103">
    <property type="entry name" value="Tubulin/FtsZ-like_C"/>
</dbReference>
<evidence type="ECO:0000256" key="1">
    <source>
        <dbReference type="ARBA" id="ARBA00009636"/>
    </source>
</evidence>
<dbReference type="AlphaFoldDB" id="A0AAV7ZDD6"/>
<protein>
    <recommendedName>
        <fullName evidence="6">Tubulin/FtsZ GTPase domain-containing protein</fullName>
    </recommendedName>
</protein>
<reference evidence="7" key="1">
    <citation type="submission" date="2022-08" db="EMBL/GenBank/DDBJ databases">
        <title>Novel sulphate-reducing endosymbionts in the free-living metamonad Anaeramoeba.</title>
        <authorList>
            <person name="Jerlstrom-Hultqvist J."/>
            <person name="Cepicka I."/>
            <person name="Gallot-Lavallee L."/>
            <person name="Salas-Leiva D."/>
            <person name="Curtis B.A."/>
            <person name="Zahonova K."/>
            <person name="Pipaliya S."/>
            <person name="Dacks J."/>
            <person name="Roger A.J."/>
        </authorList>
    </citation>
    <scope>NUCLEOTIDE SEQUENCE</scope>
    <source>
        <strain evidence="7">Busselton2</strain>
    </source>
</reference>
<dbReference type="SMART" id="SM00864">
    <property type="entry name" value="Tubulin"/>
    <property type="match status" value="1"/>
</dbReference>
<dbReference type="InterPro" id="IPR008280">
    <property type="entry name" value="Tub_FtsZ_C"/>
</dbReference>
<dbReference type="InterPro" id="IPR003008">
    <property type="entry name" value="Tubulin_FtsZ_GTPase"/>
</dbReference>
<dbReference type="InterPro" id="IPR036525">
    <property type="entry name" value="Tubulin/FtsZ_GTPase_sf"/>
</dbReference>
<evidence type="ECO:0000256" key="4">
    <source>
        <dbReference type="ARBA" id="ARBA00023134"/>
    </source>
</evidence>
<dbReference type="PROSITE" id="PS00228">
    <property type="entry name" value="TUBULIN_B_AUTOREG"/>
    <property type="match status" value="1"/>
</dbReference>
<evidence type="ECO:0000313" key="7">
    <source>
        <dbReference type="EMBL" id="KAJ3438362.1"/>
    </source>
</evidence>
<evidence type="ECO:0000256" key="3">
    <source>
        <dbReference type="ARBA" id="ARBA00022741"/>
    </source>
</evidence>
<dbReference type="Gene3D" id="3.30.1330.20">
    <property type="entry name" value="Tubulin/FtsZ, C-terminal domain"/>
    <property type="match status" value="1"/>
</dbReference>
<dbReference type="Gene3D" id="1.10.287.600">
    <property type="entry name" value="Helix hairpin bin"/>
    <property type="match status" value="1"/>
</dbReference>
<evidence type="ECO:0000259" key="6">
    <source>
        <dbReference type="SMART" id="SM00864"/>
    </source>
</evidence>
<dbReference type="SUPFAM" id="SSF55307">
    <property type="entry name" value="Tubulin C-terminal domain-like"/>
    <property type="match status" value="1"/>
</dbReference>
<proteinExistence type="inferred from homology"/>
<dbReference type="PRINTS" id="PR01519">
    <property type="entry name" value="EPSLNTUBULIN"/>
</dbReference>
<keyword evidence="4" id="KW-0342">GTP-binding</keyword>
<dbReference type="GO" id="GO:0005525">
    <property type="term" value="F:GTP binding"/>
    <property type="evidence" value="ECO:0007669"/>
    <property type="project" value="UniProtKB-KW"/>
</dbReference>
<evidence type="ECO:0000256" key="5">
    <source>
        <dbReference type="SAM" id="Coils"/>
    </source>
</evidence>
<dbReference type="Proteomes" id="UP001146793">
    <property type="component" value="Unassembled WGS sequence"/>
</dbReference>
<comment type="caution">
    <text evidence="7">The sequence shown here is derived from an EMBL/GenBank/DDBJ whole genome shotgun (WGS) entry which is preliminary data.</text>
</comment>
<dbReference type="GO" id="GO:0005874">
    <property type="term" value="C:microtubule"/>
    <property type="evidence" value="ECO:0007669"/>
    <property type="project" value="UniProtKB-KW"/>
</dbReference>
<dbReference type="InterPro" id="IPR018316">
    <property type="entry name" value="Tubulin/FtsZ_2-layer-sand-dom"/>
</dbReference>
<dbReference type="EMBL" id="JANTQA010000033">
    <property type="protein sequence ID" value="KAJ3438362.1"/>
    <property type="molecule type" value="Genomic_DNA"/>
</dbReference>
<dbReference type="GO" id="GO:0007017">
    <property type="term" value="P:microtubule-based process"/>
    <property type="evidence" value="ECO:0007669"/>
    <property type="project" value="InterPro"/>
</dbReference>
<feature type="domain" description="Tubulin/FtsZ GTPase" evidence="6">
    <location>
        <begin position="49"/>
        <end position="244"/>
    </location>
</feature>
<dbReference type="SUPFAM" id="SSF52490">
    <property type="entry name" value="Tubulin nucleotide-binding domain-like"/>
    <property type="match status" value="1"/>
</dbReference>
<dbReference type="InterPro" id="IPR013838">
    <property type="entry name" value="Beta-tubulin_BS"/>
</dbReference>
<gene>
    <name evidence="7" type="ORF">M0812_17547</name>
</gene>
<keyword evidence="3" id="KW-0547">Nucleotide-binding</keyword>
<dbReference type="InterPro" id="IPR000217">
    <property type="entry name" value="Tubulin"/>
</dbReference>
<accession>A0AAV7ZDD6</accession>
<evidence type="ECO:0000313" key="8">
    <source>
        <dbReference type="Proteomes" id="UP001146793"/>
    </source>
</evidence>
<dbReference type="PRINTS" id="PR01161">
    <property type="entry name" value="TUBULIN"/>
</dbReference>
<evidence type="ECO:0000256" key="2">
    <source>
        <dbReference type="ARBA" id="ARBA00022701"/>
    </source>
</evidence>
<name>A0AAV7ZDD6_9EUKA</name>
<dbReference type="Gene3D" id="3.40.50.1440">
    <property type="entry name" value="Tubulin/FtsZ, GTPase domain"/>
    <property type="match status" value="1"/>
</dbReference>
<dbReference type="Pfam" id="PF00091">
    <property type="entry name" value="Tubulin"/>
    <property type="match status" value="1"/>
</dbReference>